<dbReference type="SUPFAM" id="SSF52402">
    <property type="entry name" value="Adenine nucleotide alpha hydrolases-like"/>
    <property type="match status" value="1"/>
</dbReference>
<name>A0A7C5PMA9_9BACT</name>
<reference evidence="2" key="1">
    <citation type="journal article" date="2020" name="mSystems">
        <title>Genome- and Community-Level Interaction Insights into Carbon Utilization and Element Cycling Functions of Hydrothermarchaeota in Hydrothermal Sediment.</title>
        <authorList>
            <person name="Zhou Z."/>
            <person name="Liu Y."/>
            <person name="Xu W."/>
            <person name="Pan J."/>
            <person name="Luo Z.H."/>
            <person name="Li M."/>
        </authorList>
    </citation>
    <scope>NUCLEOTIDE SEQUENCE [LARGE SCALE GENOMIC DNA]</scope>
    <source>
        <strain evidence="2">SpSt-1019</strain>
    </source>
</reference>
<gene>
    <name evidence="2" type="ORF">ENL70_03685</name>
</gene>
<dbReference type="AlphaFoldDB" id="A0A7C5PMA9"/>
<dbReference type="InterPro" id="IPR059101">
    <property type="entry name" value="NFACT-R_2"/>
</dbReference>
<dbReference type="Gene3D" id="3.40.50.620">
    <property type="entry name" value="HUPs"/>
    <property type="match status" value="1"/>
</dbReference>
<accession>A0A7C5PMA9</accession>
<dbReference type="PANTHER" id="PTHR11933">
    <property type="entry name" value="TRNA 5-METHYLAMINOMETHYL-2-THIOURIDYLATE -METHYLTRANSFERASE"/>
    <property type="match status" value="1"/>
</dbReference>
<dbReference type="PANTHER" id="PTHR11933:SF6">
    <property type="entry name" value="THIL AANH DOMAIN-CONTAINING PROTEIN"/>
    <property type="match status" value="1"/>
</dbReference>
<protein>
    <submittedName>
        <fullName evidence="2">tRNA 4-thiouridine(8) synthase ThiI</fullName>
    </submittedName>
</protein>
<evidence type="ECO:0000259" key="1">
    <source>
        <dbReference type="Pfam" id="PF18297"/>
    </source>
</evidence>
<dbReference type="Pfam" id="PF18297">
    <property type="entry name" value="NFACT-R_2"/>
    <property type="match status" value="1"/>
</dbReference>
<feature type="domain" description="NFACT protein RNA binding" evidence="1">
    <location>
        <begin position="230"/>
        <end position="321"/>
    </location>
</feature>
<evidence type="ECO:0000313" key="2">
    <source>
        <dbReference type="EMBL" id="HHI65633.1"/>
    </source>
</evidence>
<proteinExistence type="predicted"/>
<dbReference type="EMBL" id="DRUY01000122">
    <property type="protein sequence ID" value="HHI65633.1"/>
    <property type="molecule type" value="Genomic_DNA"/>
</dbReference>
<dbReference type="InterPro" id="IPR014729">
    <property type="entry name" value="Rossmann-like_a/b/a_fold"/>
</dbReference>
<organism evidence="2">
    <name type="scientific">Thermodesulfobium narugense</name>
    <dbReference type="NCBI Taxonomy" id="184064"/>
    <lineage>
        <taxon>Bacteria</taxon>
        <taxon>Pseudomonadati</taxon>
        <taxon>Thermodesulfobiota</taxon>
        <taxon>Thermodesulfobiia</taxon>
        <taxon>Thermodesulfobiales</taxon>
        <taxon>Thermodesulfobiaceae</taxon>
        <taxon>Thermodesulfobium</taxon>
    </lineage>
</organism>
<comment type="caution">
    <text evidence="2">The sequence shown here is derived from an EMBL/GenBank/DDBJ whole genome shotgun (WGS) entry which is preliminary data.</text>
</comment>
<sequence length="324" mass="37216">MYRALLLYSGGLDSLLAGRLIQDQNIDVIPIKFVTPFFDIDENTKVYAREAGLKDPIFFDITEQFFKILKNPCYGFGKAANPCIDCHKLMIEECIKLLNDFGASFVITGEVVGERPMSQNKKSLKIVAKNYADLVLRPLSAKLLPETSMERSRIIKRELLEGISGRSRKRQKELANLLNIKKYPPPAGGCILTEKQFGNKIKKLIEIDKLDSQICKLLKNSRVLFIEKYNNLLITGRCERENQMIQDFANKKNINFFFPKNDRGSYLLPLKSPINEEESIFYAKITASFNDEKNTKLEILLSDYSQSFKVLGLKREEIDKFLFK</sequence>